<evidence type="ECO:0000259" key="10">
    <source>
        <dbReference type="PROSITE" id="PS50263"/>
    </source>
</evidence>
<comment type="similarity">
    <text evidence="2 9">Belongs to the CN hydrolase family. Apolipoprotein N-acyltransferase subfamily.</text>
</comment>
<dbReference type="PROSITE" id="PS50263">
    <property type="entry name" value="CN_HYDROLASE"/>
    <property type="match status" value="1"/>
</dbReference>
<dbReference type="InterPro" id="IPR003010">
    <property type="entry name" value="C-N_Hydrolase"/>
</dbReference>
<dbReference type="PANTHER" id="PTHR38686">
    <property type="entry name" value="APOLIPOPROTEIN N-ACYLTRANSFERASE"/>
    <property type="match status" value="1"/>
</dbReference>
<evidence type="ECO:0000256" key="2">
    <source>
        <dbReference type="ARBA" id="ARBA00010065"/>
    </source>
</evidence>
<evidence type="ECO:0000256" key="6">
    <source>
        <dbReference type="ARBA" id="ARBA00022989"/>
    </source>
</evidence>
<dbReference type="HAMAP" id="MF_01148">
    <property type="entry name" value="Lnt"/>
    <property type="match status" value="1"/>
</dbReference>
<keyword evidence="6 9" id="KW-1133">Transmembrane helix</keyword>
<feature type="transmembrane region" description="Helical" evidence="9">
    <location>
        <begin position="126"/>
        <end position="147"/>
    </location>
</feature>
<keyword evidence="8 9" id="KW-0012">Acyltransferase</keyword>
<evidence type="ECO:0000256" key="8">
    <source>
        <dbReference type="ARBA" id="ARBA00023315"/>
    </source>
</evidence>
<gene>
    <name evidence="9 11" type="primary">lnt</name>
    <name evidence="11" type="ORF">ACFPM8_01485</name>
</gene>
<dbReference type="NCBIfam" id="TIGR00546">
    <property type="entry name" value="lnt"/>
    <property type="match status" value="1"/>
</dbReference>
<comment type="pathway">
    <text evidence="9">Protein modification; lipoprotein biosynthesis (N-acyl transfer).</text>
</comment>
<feature type="transmembrane region" description="Helical" evidence="9">
    <location>
        <begin position="167"/>
        <end position="191"/>
    </location>
</feature>
<name>A0ABW0M3A5_9BURK</name>
<accession>A0ABW0M3A5</accession>
<keyword evidence="4 9" id="KW-0808">Transferase</keyword>
<feature type="transmembrane region" description="Helical" evidence="9">
    <location>
        <begin position="60"/>
        <end position="79"/>
    </location>
</feature>
<evidence type="ECO:0000256" key="3">
    <source>
        <dbReference type="ARBA" id="ARBA00022475"/>
    </source>
</evidence>
<dbReference type="Pfam" id="PF20154">
    <property type="entry name" value="LNT_N"/>
    <property type="match status" value="1"/>
</dbReference>
<comment type="function">
    <text evidence="9">Catalyzes the phospholipid dependent N-acylation of the N-terminal cysteine of apolipoprotein, the last step in lipoprotein maturation.</text>
</comment>
<feature type="transmembrane region" description="Helical" evidence="9">
    <location>
        <begin position="486"/>
        <end position="509"/>
    </location>
</feature>
<keyword evidence="12" id="KW-1185">Reference proteome</keyword>
<comment type="caution">
    <text evidence="11">The sequence shown here is derived from an EMBL/GenBank/DDBJ whole genome shotgun (WGS) entry which is preliminary data.</text>
</comment>
<evidence type="ECO:0000313" key="11">
    <source>
        <dbReference type="EMBL" id="MFC5472620.1"/>
    </source>
</evidence>
<evidence type="ECO:0000313" key="12">
    <source>
        <dbReference type="Proteomes" id="UP001596045"/>
    </source>
</evidence>
<evidence type="ECO:0000256" key="7">
    <source>
        <dbReference type="ARBA" id="ARBA00023136"/>
    </source>
</evidence>
<keyword evidence="5 9" id="KW-0812">Transmembrane</keyword>
<dbReference type="EC" id="2.3.1.269" evidence="9"/>
<feature type="transmembrane region" description="Helical" evidence="9">
    <location>
        <begin position="198"/>
        <end position="218"/>
    </location>
</feature>
<feature type="domain" description="CN hydrolase" evidence="10">
    <location>
        <begin position="229"/>
        <end position="479"/>
    </location>
</feature>
<feature type="transmembrane region" description="Helical" evidence="9">
    <location>
        <begin position="91"/>
        <end position="117"/>
    </location>
</feature>
<dbReference type="Proteomes" id="UP001596045">
    <property type="component" value="Unassembled WGS sequence"/>
</dbReference>
<organism evidence="11 12">
    <name type="scientific">Paraherbaspirillum soli</name>
    <dbReference type="NCBI Taxonomy" id="631222"/>
    <lineage>
        <taxon>Bacteria</taxon>
        <taxon>Pseudomonadati</taxon>
        <taxon>Pseudomonadota</taxon>
        <taxon>Betaproteobacteria</taxon>
        <taxon>Burkholderiales</taxon>
        <taxon>Oxalobacteraceae</taxon>
        <taxon>Paraherbaspirillum</taxon>
    </lineage>
</organism>
<dbReference type="InterPro" id="IPR004563">
    <property type="entry name" value="Apolipo_AcylTrfase"/>
</dbReference>
<sequence>MSFRFTSLPKFPLLLTLATLTGGANAFAFAPFGLWPIQLLTLALLIWCLARVASVKQGALLGWAYAVGWALGGVSWIYISLHDYGGMPAWIAALAVALMAVAVALYASLAAGLTVWLRQRWAASPLLLALVIFPAIWCLSEWLRGWLFTGFPWLISGYAHSASPLAGFAPLLGVYGVGALSALIAGCLALLPRYKLPTAAALLVLLAGLGLHGIDWTAPSGRPISVRLLQGNVPQEIKFDLTHINDSLRLYYDMITAAPADLIATPESAVPVFQTQLPRDYLPALSNFAQQSGSHIGLGIPLADGRDRYTNSMIGLAPHAANDSPQPPYRYDKQHLLPFGEFIPFGFRWFVDLMNIPLGDFNRGPKLQSPFAVKDQWVLPNICYEDLFGEEIAAQLAAAQATGKPVPTLLLNMSNLGWFGNTIALPQHLQVSQMRALETGRPMLRATNTGATAVIDPHGRVLEQLPPLTQATLAISVQGYSGTTPYIVLGNRLTLGLALLMLAGAWLWSRKRRADMADR</sequence>
<dbReference type="Gene3D" id="3.60.110.10">
    <property type="entry name" value="Carbon-nitrogen hydrolase"/>
    <property type="match status" value="1"/>
</dbReference>
<dbReference type="Pfam" id="PF00795">
    <property type="entry name" value="CN_hydrolase"/>
    <property type="match status" value="1"/>
</dbReference>
<dbReference type="EMBL" id="JBHSMT010000005">
    <property type="protein sequence ID" value="MFC5472620.1"/>
    <property type="molecule type" value="Genomic_DNA"/>
</dbReference>
<proteinExistence type="inferred from homology"/>
<dbReference type="CDD" id="cd07571">
    <property type="entry name" value="ALP_N-acyl_transferase"/>
    <property type="match status" value="1"/>
</dbReference>
<dbReference type="PANTHER" id="PTHR38686:SF1">
    <property type="entry name" value="APOLIPOPROTEIN N-ACYLTRANSFERASE"/>
    <property type="match status" value="1"/>
</dbReference>
<evidence type="ECO:0000256" key="4">
    <source>
        <dbReference type="ARBA" id="ARBA00022679"/>
    </source>
</evidence>
<comment type="subcellular location">
    <subcellularLocation>
        <location evidence="1 9">Cell membrane</location>
        <topology evidence="1 9">Multi-pass membrane protein</topology>
    </subcellularLocation>
</comment>
<comment type="catalytic activity">
    <reaction evidence="9">
        <text>N-terminal S-1,2-diacyl-sn-glyceryl-L-cysteinyl-[lipoprotein] + a glycerophospholipid = N-acyl-S-1,2-diacyl-sn-glyceryl-L-cysteinyl-[lipoprotein] + a 2-acyl-sn-glycero-3-phospholipid + H(+)</text>
        <dbReference type="Rhea" id="RHEA:48228"/>
        <dbReference type="Rhea" id="RHEA-COMP:14681"/>
        <dbReference type="Rhea" id="RHEA-COMP:14684"/>
        <dbReference type="ChEBI" id="CHEBI:15378"/>
        <dbReference type="ChEBI" id="CHEBI:136912"/>
        <dbReference type="ChEBI" id="CHEBI:140656"/>
        <dbReference type="ChEBI" id="CHEBI:140657"/>
        <dbReference type="ChEBI" id="CHEBI:140660"/>
        <dbReference type="EC" id="2.3.1.269"/>
    </reaction>
</comment>
<evidence type="ECO:0000256" key="5">
    <source>
        <dbReference type="ARBA" id="ARBA00022692"/>
    </source>
</evidence>
<keyword evidence="7 9" id="KW-0472">Membrane</keyword>
<feature type="transmembrane region" description="Helical" evidence="9">
    <location>
        <begin position="36"/>
        <end position="53"/>
    </location>
</feature>
<dbReference type="InterPro" id="IPR045378">
    <property type="entry name" value="LNT_N"/>
</dbReference>
<dbReference type="InterPro" id="IPR036526">
    <property type="entry name" value="C-N_Hydrolase_sf"/>
</dbReference>
<reference evidence="12" key="1">
    <citation type="journal article" date="2019" name="Int. J. Syst. Evol. Microbiol.">
        <title>The Global Catalogue of Microorganisms (GCM) 10K type strain sequencing project: providing services to taxonomists for standard genome sequencing and annotation.</title>
        <authorList>
            <consortium name="The Broad Institute Genomics Platform"/>
            <consortium name="The Broad Institute Genome Sequencing Center for Infectious Disease"/>
            <person name="Wu L."/>
            <person name="Ma J."/>
        </authorList>
    </citation>
    <scope>NUCLEOTIDE SEQUENCE [LARGE SCALE GENOMIC DNA]</scope>
    <source>
        <strain evidence="12">JCM 17066</strain>
    </source>
</reference>
<evidence type="ECO:0000256" key="9">
    <source>
        <dbReference type="HAMAP-Rule" id="MF_01148"/>
    </source>
</evidence>
<evidence type="ECO:0000256" key="1">
    <source>
        <dbReference type="ARBA" id="ARBA00004651"/>
    </source>
</evidence>
<dbReference type="RefSeq" id="WP_378994230.1">
    <property type="nucleotide sequence ID" value="NZ_JBHSMT010000005.1"/>
</dbReference>
<dbReference type="GO" id="GO:0016746">
    <property type="term" value="F:acyltransferase activity"/>
    <property type="evidence" value="ECO:0007669"/>
    <property type="project" value="UniProtKB-KW"/>
</dbReference>
<protein>
    <recommendedName>
        <fullName evidence="9">Apolipoprotein N-acyltransferase</fullName>
        <shortName evidence="9">ALP N-acyltransferase</shortName>
        <ecNumber evidence="9">2.3.1.269</ecNumber>
    </recommendedName>
</protein>
<keyword evidence="3 9" id="KW-1003">Cell membrane</keyword>
<dbReference type="SUPFAM" id="SSF56317">
    <property type="entry name" value="Carbon-nitrogen hydrolase"/>
    <property type="match status" value="1"/>
</dbReference>